<dbReference type="GO" id="GO:0005524">
    <property type="term" value="F:ATP binding"/>
    <property type="evidence" value="ECO:0007669"/>
    <property type="project" value="UniProtKB-KW"/>
</dbReference>
<gene>
    <name evidence="6" type="primary">nnrD</name>
    <name evidence="8" type="ORF">NT01SARS_1247</name>
</gene>
<dbReference type="HAMAP" id="MF_01965">
    <property type="entry name" value="NADHX_dehydratase"/>
    <property type="match status" value="1"/>
</dbReference>
<feature type="binding site" evidence="6">
    <location>
        <position position="149"/>
    </location>
    <ligand>
        <name>(6S)-NADPHX</name>
        <dbReference type="ChEBI" id="CHEBI:64076"/>
    </ligand>
</feature>
<comment type="catalytic activity">
    <reaction evidence="6">
        <text>(6S)-NADPHX + ADP = AMP + phosphate + NADPH + H(+)</text>
        <dbReference type="Rhea" id="RHEA:32235"/>
        <dbReference type="ChEBI" id="CHEBI:15378"/>
        <dbReference type="ChEBI" id="CHEBI:43474"/>
        <dbReference type="ChEBI" id="CHEBI:57783"/>
        <dbReference type="ChEBI" id="CHEBI:64076"/>
        <dbReference type="ChEBI" id="CHEBI:456215"/>
        <dbReference type="ChEBI" id="CHEBI:456216"/>
        <dbReference type="EC" id="4.2.1.136"/>
    </reaction>
</comment>
<evidence type="ECO:0000256" key="4">
    <source>
        <dbReference type="ARBA" id="ARBA00023027"/>
    </source>
</evidence>
<dbReference type="GO" id="GO:0110051">
    <property type="term" value="P:metabolite repair"/>
    <property type="evidence" value="ECO:0007669"/>
    <property type="project" value="TreeGrafter"/>
</dbReference>
<keyword evidence="1 6" id="KW-0547">Nucleotide-binding</keyword>
<dbReference type="Proteomes" id="UP000010305">
    <property type="component" value="Unassembled WGS sequence"/>
</dbReference>
<keyword evidence="3 6" id="KW-0521">NADP</keyword>
<dbReference type="SUPFAM" id="SSF53613">
    <property type="entry name" value="Ribokinase-like"/>
    <property type="match status" value="1"/>
</dbReference>
<dbReference type="GO" id="GO:0046496">
    <property type="term" value="P:nicotinamide nucleotide metabolic process"/>
    <property type="evidence" value="ECO:0007669"/>
    <property type="project" value="UniProtKB-UniRule"/>
</dbReference>
<dbReference type="InterPro" id="IPR029056">
    <property type="entry name" value="Ribokinase-like"/>
</dbReference>
<dbReference type="AlphaFoldDB" id="J4KRS0"/>
<keyword evidence="5 6" id="KW-0456">Lyase</keyword>
<evidence type="ECO:0000256" key="2">
    <source>
        <dbReference type="ARBA" id="ARBA00022840"/>
    </source>
</evidence>
<dbReference type="Pfam" id="PF01256">
    <property type="entry name" value="Carb_kinase"/>
    <property type="match status" value="1"/>
</dbReference>
<feature type="binding site" evidence="6">
    <location>
        <begin position="186"/>
        <end position="190"/>
    </location>
    <ligand>
        <name>AMP</name>
        <dbReference type="ChEBI" id="CHEBI:456215"/>
    </ligand>
</feature>
<dbReference type="EC" id="4.2.1.136" evidence="6"/>
<feature type="binding site" evidence="6">
    <location>
        <position position="217"/>
    </location>
    <ligand>
        <name>(6S)-NADPHX</name>
        <dbReference type="ChEBI" id="CHEBI:64076"/>
    </ligand>
</feature>
<name>J4KRS0_9GAMM</name>
<reference evidence="8 9" key="1">
    <citation type="journal article" date="2012" name="ISME J.">
        <title>Genomic insights to SAR86, an abundant and uncultivated marine bacterial lineage.</title>
        <authorList>
            <person name="Dupont C.L."/>
            <person name="Rusch D.B."/>
            <person name="Yooseph S."/>
            <person name="Lombardo M.J."/>
            <person name="Richter R.A."/>
            <person name="Valas R."/>
            <person name="Novotny M."/>
            <person name="Yee-Greenbaum J."/>
            <person name="Selengut J.D."/>
            <person name="Haft D.H."/>
            <person name="Halpern A.L."/>
            <person name="Lasken R.S."/>
            <person name="Nealson K."/>
            <person name="Friedman R."/>
            <person name="Venter J.C."/>
        </authorList>
    </citation>
    <scope>NUCLEOTIDE SEQUENCE [LARGE SCALE GENOMIC DNA]</scope>
</reference>
<dbReference type="STRING" id="1123866.NT01SARS_1247"/>
<dbReference type="Gene3D" id="3.40.1190.20">
    <property type="match status" value="1"/>
</dbReference>
<dbReference type="PANTHER" id="PTHR12592:SF0">
    <property type="entry name" value="ATP-DEPENDENT (S)-NAD(P)H-HYDRATE DEHYDRATASE"/>
    <property type="match status" value="1"/>
</dbReference>
<dbReference type="PANTHER" id="PTHR12592">
    <property type="entry name" value="ATP-DEPENDENT (S)-NAD(P)H-HYDRATE DEHYDRATASE FAMILY MEMBER"/>
    <property type="match status" value="1"/>
</dbReference>
<comment type="function">
    <text evidence="6">Catalyzes the dehydration of the S-form of NAD(P)HX at the expense of ADP, which is converted to AMP. Together with NAD(P)HX epimerase, which catalyzes the epimerization of the S- and R-forms, the enzyme allows the repair of both epimers of NAD(P)HX, a damaged form of NAD(P)H that is a result of enzymatic or heat-dependent hydration.</text>
</comment>
<proteinExistence type="inferred from homology"/>
<feature type="binding site" evidence="6">
    <location>
        <position position="41"/>
    </location>
    <ligand>
        <name>(6S)-NADPHX</name>
        <dbReference type="ChEBI" id="CHEBI:64076"/>
    </ligand>
</feature>
<accession>J4KRS0</accession>
<dbReference type="InterPro" id="IPR017953">
    <property type="entry name" value="Carbohydrate_kinase_pred_CS"/>
</dbReference>
<keyword evidence="4 6" id="KW-0520">NAD</keyword>
<dbReference type="PROSITE" id="PS01050">
    <property type="entry name" value="YJEF_C_2"/>
    <property type="match status" value="1"/>
</dbReference>
<protein>
    <recommendedName>
        <fullName evidence="6">ADP-dependent (S)-NAD(P)H-hydrate dehydratase</fullName>
        <ecNumber evidence="6">4.2.1.136</ecNumber>
    </recommendedName>
    <alternativeName>
        <fullName evidence="6">ADP-dependent NAD(P)HX dehydratase</fullName>
    </alternativeName>
</protein>
<feature type="binding site" evidence="6">
    <location>
        <position position="216"/>
    </location>
    <ligand>
        <name>AMP</name>
        <dbReference type="ChEBI" id="CHEBI:456215"/>
    </ligand>
</feature>
<evidence type="ECO:0000313" key="8">
    <source>
        <dbReference type="EMBL" id="EJP71439.1"/>
    </source>
</evidence>
<comment type="cofactor">
    <cofactor evidence="6">
        <name>Mg(2+)</name>
        <dbReference type="ChEBI" id="CHEBI:18420"/>
    </cofactor>
</comment>
<comment type="subunit">
    <text evidence="6">Homotetramer.</text>
</comment>
<dbReference type="GO" id="GO:0052855">
    <property type="term" value="F:ADP-dependent NAD(P)H-hydrate dehydratase activity"/>
    <property type="evidence" value="ECO:0007669"/>
    <property type="project" value="UniProtKB-UniRule"/>
</dbReference>
<dbReference type="CDD" id="cd01171">
    <property type="entry name" value="YXKO-related"/>
    <property type="match status" value="1"/>
</dbReference>
<comment type="catalytic activity">
    <reaction evidence="6">
        <text>(6S)-NADHX + ADP = AMP + phosphate + NADH + H(+)</text>
        <dbReference type="Rhea" id="RHEA:32223"/>
        <dbReference type="ChEBI" id="CHEBI:15378"/>
        <dbReference type="ChEBI" id="CHEBI:43474"/>
        <dbReference type="ChEBI" id="CHEBI:57945"/>
        <dbReference type="ChEBI" id="CHEBI:64074"/>
        <dbReference type="ChEBI" id="CHEBI:456215"/>
        <dbReference type="ChEBI" id="CHEBI:456216"/>
        <dbReference type="EC" id="4.2.1.136"/>
    </reaction>
</comment>
<dbReference type="PROSITE" id="PS51383">
    <property type="entry name" value="YJEF_C_3"/>
    <property type="match status" value="1"/>
</dbReference>
<organism evidence="8 9">
    <name type="scientific">SAR86 cluster bacterium SAR86A</name>
    <dbReference type="NCBI Taxonomy" id="1123866"/>
    <lineage>
        <taxon>Bacteria</taxon>
        <taxon>Pseudomonadati</taxon>
        <taxon>Pseudomonadota</taxon>
        <taxon>Gammaproteobacteria</taxon>
        <taxon>SAR86 cluster</taxon>
    </lineage>
</organism>
<comment type="similarity">
    <text evidence="6">Belongs to the NnrD/CARKD family.</text>
</comment>
<evidence type="ECO:0000313" key="9">
    <source>
        <dbReference type="Proteomes" id="UP000010305"/>
    </source>
</evidence>
<dbReference type="NCBIfam" id="TIGR00196">
    <property type="entry name" value="yjeF_cterm"/>
    <property type="match status" value="1"/>
</dbReference>
<evidence type="ECO:0000256" key="6">
    <source>
        <dbReference type="HAMAP-Rule" id="MF_01965"/>
    </source>
</evidence>
<evidence type="ECO:0000256" key="5">
    <source>
        <dbReference type="ARBA" id="ARBA00023239"/>
    </source>
</evidence>
<dbReference type="HOGENOM" id="CLU_024853_2_4_6"/>
<evidence type="ECO:0000256" key="1">
    <source>
        <dbReference type="ARBA" id="ARBA00022741"/>
    </source>
</evidence>
<feature type="domain" description="YjeF C-terminal" evidence="7">
    <location>
        <begin position="6"/>
        <end position="275"/>
    </location>
</feature>
<dbReference type="InterPro" id="IPR000631">
    <property type="entry name" value="CARKD"/>
</dbReference>
<evidence type="ECO:0000259" key="7">
    <source>
        <dbReference type="PROSITE" id="PS51383"/>
    </source>
</evidence>
<sequence length="275" mass="29320">MTEEFNFDSLKIKLQKRSSNSHKGDFGRVMVVGGSEGMGGAAILSSEASLFCGSGLVHLNTHPKNVEASLIRNPEIMAQGVDNLFSIQSNISVLLCGPGLKEDNWSQSVFNTVLKDDNKNILLYDAGALRLLSRINEIDSCKETILTPHPGEAAELLNISVDEVQKNRVNAAELISEKYKSTVVLKGKHTIVCSMENKSVFICSDGGPELSTGGTGDVLAGVISSLVAQNLDIVDACLLSVAAHAKAGELFKNDVGEIGLNASSLIPIIRDLINK</sequence>
<evidence type="ECO:0000256" key="3">
    <source>
        <dbReference type="ARBA" id="ARBA00022857"/>
    </source>
</evidence>
<dbReference type="EMBL" id="JH611157">
    <property type="protein sequence ID" value="EJP71439.1"/>
    <property type="molecule type" value="Genomic_DNA"/>
</dbReference>
<keyword evidence="2 6" id="KW-0067">ATP-binding</keyword>
<dbReference type="GO" id="GO:0052856">
    <property type="term" value="F:NAD(P)HX epimerase activity"/>
    <property type="evidence" value="ECO:0007669"/>
    <property type="project" value="TreeGrafter"/>
</dbReference>
<feature type="binding site" evidence="6">
    <location>
        <position position="99"/>
    </location>
    <ligand>
        <name>(6S)-NADPHX</name>
        <dbReference type="ChEBI" id="CHEBI:64076"/>
    </ligand>
</feature>